<evidence type="ECO:0000313" key="1">
    <source>
        <dbReference type="EMBL" id="JAE25460.1"/>
    </source>
</evidence>
<protein>
    <submittedName>
        <fullName evidence="1">Uncharacterized protein</fullName>
    </submittedName>
</protein>
<proteinExistence type="predicted"/>
<reference evidence="1" key="1">
    <citation type="submission" date="2014-09" db="EMBL/GenBank/DDBJ databases">
        <authorList>
            <person name="Magalhaes I.L.F."/>
            <person name="Oliveira U."/>
            <person name="Santos F.R."/>
            <person name="Vidigal T.H.D.A."/>
            <person name="Brescovit A.D."/>
            <person name="Santos A.J."/>
        </authorList>
    </citation>
    <scope>NUCLEOTIDE SEQUENCE</scope>
    <source>
        <tissue evidence="1">Shoot tissue taken approximately 20 cm above the soil surface</tissue>
    </source>
</reference>
<accession>A0A0A9GK13</accession>
<dbReference type="AlphaFoldDB" id="A0A0A9GK13"/>
<dbReference type="EMBL" id="GBRH01172436">
    <property type="protein sequence ID" value="JAE25460.1"/>
    <property type="molecule type" value="Transcribed_RNA"/>
</dbReference>
<organism evidence="1">
    <name type="scientific">Arundo donax</name>
    <name type="common">Giant reed</name>
    <name type="synonym">Donax arundinaceus</name>
    <dbReference type="NCBI Taxonomy" id="35708"/>
    <lineage>
        <taxon>Eukaryota</taxon>
        <taxon>Viridiplantae</taxon>
        <taxon>Streptophyta</taxon>
        <taxon>Embryophyta</taxon>
        <taxon>Tracheophyta</taxon>
        <taxon>Spermatophyta</taxon>
        <taxon>Magnoliopsida</taxon>
        <taxon>Liliopsida</taxon>
        <taxon>Poales</taxon>
        <taxon>Poaceae</taxon>
        <taxon>PACMAD clade</taxon>
        <taxon>Arundinoideae</taxon>
        <taxon>Arundineae</taxon>
        <taxon>Arundo</taxon>
    </lineage>
</organism>
<name>A0A0A9GK13_ARUDO</name>
<sequence>MSSPGASKDRPSSLPAGSEILWQAPPCRLRLWDAFSPREEQPS</sequence>
<reference evidence="1" key="2">
    <citation type="journal article" date="2015" name="Data Brief">
        <title>Shoot transcriptome of the giant reed, Arundo donax.</title>
        <authorList>
            <person name="Barrero R.A."/>
            <person name="Guerrero F.D."/>
            <person name="Moolhuijzen P."/>
            <person name="Goolsby J.A."/>
            <person name="Tidwell J."/>
            <person name="Bellgard S.E."/>
            <person name="Bellgard M.I."/>
        </authorList>
    </citation>
    <scope>NUCLEOTIDE SEQUENCE</scope>
    <source>
        <tissue evidence="1">Shoot tissue taken approximately 20 cm above the soil surface</tissue>
    </source>
</reference>